<dbReference type="Proteomes" id="UP000254220">
    <property type="component" value="Unassembled WGS sequence"/>
</dbReference>
<evidence type="ECO:0000313" key="2">
    <source>
        <dbReference type="Proteomes" id="UP000254220"/>
    </source>
</evidence>
<sequence>MQREDILGEALKLLETQGIADTTLEIVAERVNHPLDTLQRFWAR</sequence>
<dbReference type="AlphaFoldDB" id="A0A379XVI0"/>
<name>A0A379XVI0_SALER</name>
<dbReference type="EMBL" id="UGYB01000001">
    <property type="protein sequence ID" value="SUI04517.1"/>
    <property type="molecule type" value="Genomic_DNA"/>
</dbReference>
<reference evidence="1 2" key="1">
    <citation type="submission" date="2018-06" db="EMBL/GenBank/DDBJ databases">
        <authorList>
            <consortium name="Pathogen Informatics"/>
            <person name="Doyle S."/>
        </authorList>
    </citation>
    <scope>NUCLEOTIDE SEQUENCE [LARGE SCALE GENOMIC DNA]</scope>
    <source>
        <strain evidence="1 2">NCTC12420</strain>
    </source>
</reference>
<organism evidence="1 2">
    <name type="scientific">Salmonella enterica subsp. indica</name>
    <dbReference type="NCBI Taxonomy" id="59207"/>
    <lineage>
        <taxon>Bacteria</taxon>
        <taxon>Pseudomonadati</taxon>
        <taxon>Pseudomonadota</taxon>
        <taxon>Gammaproteobacteria</taxon>
        <taxon>Enterobacterales</taxon>
        <taxon>Enterobacteriaceae</taxon>
        <taxon>Salmonella</taxon>
    </lineage>
</organism>
<protein>
    <submittedName>
        <fullName evidence="1">Transcriptional regulator</fullName>
    </submittedName>
</protein>
<dbReference type="SUPFAM" id="SSF46689">
    <property type="entry name" value="Homeodomain-like"/>
    <property type="match status" value="1"/>
</dbReference>
<gene>
    <name evidence="1" type="primary">yjdC</name>
    <name evidence="1" type="ORF">NCTC12420_04375</name>
</gene>
<evidence type="ECO:0000313" key="1">
    <source>
        <dbReference type="EMBL" id="SUI04517.1"/>
    </source>
</evidence>
<proteinExistence type="predicted"/>
<accession>A0A379XVI0</accession>
<dbReference type="InterPro" id="IPR009057">
    <property type="entry name" value="Homeodomain-like_sf"/>
</dbReference>
<dbReference type="Gene3D" id="1.10.10.60">
    <property type="entry name" value="Homeodomain-like"/>
    <property type="match status" value="1"/>
</dbReference>